<sequence>MILPILAQIRRVARSGDTVRAWTMFGAAGLLPSRDADALTLKGRLLKDRALRSEGAERAALLDEARQAYLQAASDCRATYPLINAATLAFLNDRPADAAVLARQVLALLDSGDHVQETRYWLAATAAEAHLLLGDEAAAWAALAQAMAAAPDAWEDHAATLRQFHEILTRQGRSTAILDPLRPPPSLYFSGIIGLPDNEEEARTKIEAALDQIAPGAAFGALAAGADILIAECALFRGIQLHIVLPTSLDVFRQSSVGRFGDHWLARFDRLIDMADSLDAPDAITSLSNAAIDKGCEIAMGLALRRADAFATQAIALHIGRASDQPAPAYRLWQSRALPVRKIILEQSMPPSGDALPMAANKAVLASTTRLAPTMRESANGLHFQAFDDMTTAMLQASLILRDWPDHGLALEYQTVMPNDPIDGEECLALLLAPAAPAGSICMPWPQAAAMALQGPGYRFEIAGEVMTRQGDCPVGHYYPPSS</sequence>
<proteinExistence type="predicted"/>
<dbReference type="Pfam" id="PF20308">
    <property type="entry name" value="TPR-S"/>
    <property type="match status" value="1"/>
</dbReference>
<name>A0A085K238_SPHYA</name>
<organism evidence="1 2">
    <name type="scientific">Sphingobium yanoikuyae</name>
    <name type="common">Sphingomonas yanoikuyae</name>
    <dbReference type="NCBI Taxonomy" id="13690"/>
    <lineage>
        <taxon>Bacteria</taxon>
        <taxon>Pseudomonadati</taxon>
        <taxon>Pseudomonadota</taxon>
        <taxon>Alphaproteobacteria</taxon>
        <taxon>Sphingomonadales</taxon>
        <taxon>Sphingomonadaceae</taxon>
        <taxon>Sphingobium</taxon>
    </lineage>
</organism>
<reference evidence="1 2" key="1">
    <citation type="submission" date="2018-10" db="EMBL/GenBank/DDBJ databases">
        <title>Characterization and genome analysis of a novel bacterium Sphingobium yanoikuyae SJTF8 capable of degrading PAHs.</title>
        <authorList>
            <person name="Yin C."/>
            <person name="Xiong W."/>
            <person name="Liang R."/>
        </authorList>
    </citation>
    <scope>NUCLEOTIDE SEQUENCE [LARGE SCALE GENOMIC DNA]</scope>
    <source>
        <strain evidence="1 2">SJTF8</strain>
    </source>
</reference>
<dbReference type="InterPro" id="IPR046880">
    <property type="entry name" value="TPR-S"/>
</dbReference>
<dbReference type="EMBL" id="CP033230">
    <property type="protein sequence ID" value="AYO78681.1"/>
    <property type="molecule type" value="Genomic_DNA"/>
</dbReference>
<gene>
    <name evidence="1" type="ORF">EBF16_18325</name>
</gene>
<accession>A0A085K238</accession>
<dbReference type="AlphaFoldDB" id="A0A085K238"/>
<evidence type="ECO:0000313" key="1">
    <source>
        <dbReference type="EMBL" id="AYO78681.1"/>
    </source>
</evidence>
<protein>
    <submittedName>
        <fullName evidence="1">DUF4071 domain-containing protein</fullName>
    </submittedName>
</protein>
<evidence type="ECO:0000313" key="2">
    <source>
        <dbReference type="Proteomes" id="UP000280708"/>
    </source>
</evidence>
<dbReference type="Proteomes" id="UP000280708">
    <property type="component" value="Chromosome"/>
</dbReference>